<feature type="domain" description="AMP-dependent synthetase/ligase" evidence="3">
    <location>
        <begin position="87"/>
        <end position="266"/>
    </location>
</feature>
<protein>
    <submittedName>
        <fullName evidence="5">Acyl-CoA synthetase</fullName>
    </submittedName>
</protein>
<dbReference type="Proteomes" id="UP000018780">
    <property type="component" value="Chromosome"/>
</dbReference>
<keyword evidence="2" id="KW-0436">Ligase</keyword>
<dbReference type="PATRIC" id="fig|999552.6.peg.3334"/>
<dbReference type="OrthoDB" id="495728at2"/>
<dbReference type="KEGG" id="lmd:METH_16725"/>
<dbReference type="PANTHER" id="PTHR43201:SF5">
    <property type="entry name" value="MEDIUM-CHAIN ACYL-COA LIGASE ACSF2, MITOCHONDRIAL"/>
    <property type="match status" value="1"/>
</dbReference>
<reference evidence="5 6" key="1">
    <citation type="submission" date="2013-09" db="EMBL/GenBank/DDBJ databases">
        <authorList>
            <consortium name="DOE Joint Genome Institute"/>
            <person name="Klenk H.-P."/>
            <person name="Huntemann M."/>
            <person name="Han J."/>
            <person name="Chen A."/>
            <person name="Kyrpides N."/>
            <person name="Mavromatis K."/>
            <person name="Markowitz V."/>
            <person name="Palaniappan K."/>
            <person name="Ivanova N."/>
            <person name="Schaumberg A."/>
            <person name="Pati A."/>
            <person name="Liolios K."/>
            <person name="Nordberg H.P."/>
            <person name="Cantor M.N."/>
            <person name="Hua S.X."/>
            <person name="Woyke T."/>
        </authorList>
    </citation>
    <scope>NUCLEOTIDE SEQUENCE [LARGE SCALE GENOMIC DNA]</scope>
    <source>
        <strain evidence="5 6">DSM 14336</strain>
    </source>
</reference>
<dbReference type="PROSITE" id="PS00455">
    <property type="entry name" value="AMP_BINDING"/>
    <property type="match status" value="1"/>
</dbReference>
<evidence type="ECO:0000313" key="6">
    <source>
        <dbReference type="Proteomes" id="UP000018780"/>
    </source>
</evidence>
<dbReference type="Gene3D" id="3.30.300.30">
    <property type="match status" value="1"/>
</dbReference>
<evidence type="ECO:0000313" key="5">
    <source>
        <dbReference type="EMBL" id="AHD02098.1"/>
    </source>
</evidence>
<dbReference type="PANTHER" id="PTHR43201">
    <property type="entry name" value="ACYL-COA SYNTHETASE"/>
    <property type="match status" value="1"/>
</dbReference>
<evidence type="ECO:0000259" key="4">
    <source>
        <dbReference type="Pfam" id="PF13193"/>
    </source>
</evidence>
<keyword evidence="6" id="KW-1185">Reference proteome</keyword>
<evidence type="ECO:0000256" key="2">
    <source>
        <dbReference type="ARBA" id="ARBA00022598"/>
    </source>
</evidence>
<feature type="domain" description="AMP-binding enzyme C-terminal" evidence="4">
    <location>
        <begin position="323"/>
        <end position="393"/>
    </location>
</feature>
<organism evidence="5 6">
    <name type="scientific">Leisingera methylohalidivorans DSM 14336</name>
    <dbReference type="NCBI Taxonomy" id="999552"/>
    <lineage>
        <taxon>Bacteria</taxon>
        <taxon>Pseudomonadati</taxon>
        <taxon>Pseudomonadota</taxon>
        <taxon>Alphaproteobacteria</taxon>
        <taxon>Rhodobacterales</taxon>
        <taxon>Roseobacteraceae</taxon>
        <taxon>Leisingera</taxon>
    </lineage>
</organism>
<accession>V9VVV6</accession>
<name>V9VVV6_9RHOB</name>
<dbReference type="AlphaFoldDB" id="V9VVV6"/>
<dbReference type="InterPro" id="IPR000873">
    <property type="entry name" value="AMP-dep_synth/lig_dom"/>
</dbReference>
<dbReference type="InterPro" id="IPR020845">
    <property type="entry name" value="AMP-binding_CS"/>
</dbReference>
<dbReference type="GO" id="GO:0006631">
    <property type="term" value="P:fatty acid metabolic process"/>
    <property type="evidence" value="ECO:0007669"/>
    <property type="project" value="TreeGrafter"/>
</dbReference>
<proteinExistence type="inferred from homology"/>
<dbReference type="GO" id="GO:0031956">
    <property type="term" value="F:medium-chain fatty acid-CoA ligase activity"/>
    <property type="evidence" value="ECO:0007669"/>
    <property type="project" value="TreeGrafter"/>
</dbReference>
<dbReference type="Gene3D" id="3.40.50.12780">
    <property type="entry name" value="N-terminal domain of ligase-like"/>
    <property type="match status" value="1"/>
</dbReference>
<gene>
    <name evidence="5" type="ORF">METH_16725</name>
</gene>
<dbReference type="Pfam" id="PF13193">
    <property type="entry name" value="AMP-binding_C"/>
    <property type="match status" value="1"/>
</dbReference>
<evidence type="ECO:0000259" key="3">
    <source>
        <dbReference type="Pfam" id="PF00501"/>
    </source>
</evidence>
<dbReference type="Pfam" id="PF00501">
    <property type="entry name" value="AMP-binding"/>
    <property type="match status" value="1"/>
</dbReference>
<dbReference type="SUPFAM" id="SSF56801">
    <property type="entry name" value="Acetyl-CoA synthetase-like"/>
    <property type="match status" value="1"/>
</dbReference>
<dbReference type="STRING" id="999552.METH_16725"/>
<sequence>MFVLNDTPIDPADLAARLDSVLTDPAAHRYGLHMQNTGAALSVLLYLRVQNAGVFPIHAGIPAETAREMAQAAGCDLLLSDGLKQTAVPHPGNTPRGGVLVQMSSGTTGAAKVITRTWEEIAAEVESYAAFFTASAAMTPVIACPVTHSYGLIAGVLVALHRGHLPVILDSLNPKYILRRLRETDQPLLYTSPAMLHTLARLLPAGQRLYAANTSGTVLPEAWFQLIRARTTHFFQQYGCSEAGCVAINQDLQNPYDVGHPLPHATLTAGQNGAPDAVHVTAAGREIDTGDLGHLRADGMLVFTARADDMINVAGLNVYPQDVEKTVMALPGVSDAVAFRLPDPHSGARAGLLYAGSAAEDDVRRACRDTLADYQQPRLIKHLPALPRQANGKISRREIAAQYAAPAAPKDLENA</sequence>
<evidence type="ECO:0000256" key="1">
    <source>
        <dbReference type="ARBA" id="ARBA00006432"/>
    </source>
</evidence>
<dbReference type="InterPro" id="IPR042099">
    <property type="entry name" value="ANL_N_sf"/>
</dbReference>
<dbReference type="InterPro" id="IPR025110">
    <property type="entry name" value="AMP-bd_C"/>
</dbReference>
<dbReference type="EMBL" id="CP006773">
    <property type="protein sequence ID" value="AHD02098.1"/>
    <property type="molecule type" value="Genomic_DNA"/>
</dbReference>
<dbReference type="HOGENOM" id="CLU_670490_0_0_5"/>
<dbReference type="RefSeq" id="WP_024091525.1">
    <property type="nucleotide sequence ID" value="NC_023135.1"/>
</dbReference>
<dbReference type="InterPro" id="IPR045851">
    <property type="entry name" value="AMP-bd_C_sf"/>
</dbReference>
<comment type="similarity">
    <text evidence="1">Belongs to the ATP-dependent AMP-binding enzyme family.</text>
</comment>